<accession>A0ABN2VPL3</accession>
<dbReference type="EMBL" id="BAAAQN010000121">
    <property type="protein sequence ID" value="GAA2067329.1"/>
    <property type="molecule type" value="Genomic_DNA"/>
</dbReference>
<reference evidence="2 3" key="1">
    <citation type="journal article" date="2019" name="Int. J. Syst. Evol. Microbiol.">
        <title>The Global Catalogue of Microorganisms (GCM) 10K type strain sequencing project: providing services to taxonomists for standard genome sequencing and annotation.</title>
        <authorList>
            <consortium name="The Broad Institute Genomics Platform"/>
            <consortium name="The Broad Institute Genome Sequencing Center for Infectious Disease"/>
            <person name="Wu L."/>
            <person name="Ma J."/>
        </authorList>
    </citation>
    <scope>NUCLEOTIDE SEQUENCE [LARGE SCALE GENOMIC DNA]</scope>
    <source>
        <strain evidence="2 3">JCM 16014</strain>
    </source>
</reference>
<protein>
    <recommendedName>
        <fullName evidence="1">Transposase IS4 N-terminal domain-containing protein</fullName>
    </recommendedName>
</protein>
<evidence type="ECO:0000259" key="1">
    <source>
        <dbReference type="Pfam" id="PF13006"/>
    </source>
</evidence>
<keyword evidence="3" id="KW-1185">Reference proteome</keyword>
<sequence length="186" mass="20766">MPKIRTPSRPRAPERAFAAGHLGELTQLITPSLVDEVLVATGRVQARVRKLPARVMVYFVLAMALFSDSGYRGVWSALVAAPGMPDLDPSRISLAVTVRTARNTVITATGTTTRRGHRTTPQINTAVLHPRELLPVHRPTRIQPRRIKRPISTFAYSPTRKNTPITNPEITFTITTATDRTRRWRT</sequence>
<feature type="domain" description="Transposase IS4 N-terminal" evidence="1">
    <location>
        <begin position="20"/>
        <end position="81"/>
    </location>
</feature>
<gene>
    <name evidence="2" type="ORF">GCM10009839_93920</name>
</gene>
<proteinExistence type="predicted"/>
<organism evidence="2 3">
    <name type="scientific">Catenulispora yoronensis</name>
    <dbReference type="NCBI Taxonomy" id="450799"/>
    <lineage>
        <taxon>Bacteria</taxon>
        <taxon>Bacillati</taxon>
        <taxon>Actinomycetota</taxon>
        <taxon>Actinomycetes</taxon>
        <taxon>Catenulisporales</taxon>
        <taxon>Catenulisporaceae</taxon>
        <taxon>Catenulispora</taxon>
    </lineage>
</organism>
<evidence type="ECO:0000313" key="3">
    <source>
        <dbReference type="Proteomes" id="UP001500751"/>
    </source>
</evidence>
<comment type="caution">
    <text evidence="2">The sequence shown here is derived from an EMBL/GenBank/DDBJ whole genome shotgun (WGS) entry which is preliminary data.</text>
</comment>
<dbReference type="InterPro" id="IPR024473">
    <property type="entry name" value="Transposases_IS4_N"/>
</dbReference>
<name>A0ABN2VPL3_9ACTN</name>
<dbReference type="Pfam" id="PF13006">
    <property type="entry name" value="Nterm_IS4"/>
    <property type="match status" value="1"/>
</dbReference>
<dbReference type="Proteomes" id="UP001500751">
    <property type="component" value="Unassembled WGS sequence"/>
</dbReference>
<dbReference type="RefSeq" id="WP_425559437.1">
    <property type="nucleotide sequence ID" value="NZ_BAAAQN010000121.1"/>
</dbReference>
<evidence type="ECO:0000313" key="2">
    <source>
        <dbReference type="EMBL" id="GAA2067329.1"/>
    </source>
</evidence>